<feature type="compositionally biased region" description="Pro residues" evidence="1">
    <location>
        <begin position="76"/>
        <end position="99"/>
    </location>
</feature>
<accession>A0A453H1K0</accession>
<dbReference type="AlphaFoldDB" id="A0A453H1K0"/>
<evidence type="ECO:0000313" key="3">
    <source>
        <dbReference type="Proteomes" id="UP000015105"/>
    </source>
</evidence>
<feature type="compositionally biased region" description="Basic and acidic residues" evidence="1">
    <location>
        <begin position="25"/>
        <end position="47"/>
    </location>
</feature>
<feature type="compositionally biased region" description="Low complexity" evidence="1">
    <location>
        <begin position="9"/>
        <end position="22"/>
    </location>
</feature>
<proteinExistence type="predicted"/>
<reference evidence="2" key="5">
    <citation type="journal article" date="2021" name="G3 (Bethesda)">
        <title>Aegilops tauschii genome assembly Aet v5.0 features greater sequence contiguity and improved annotation.</title>
        <authorList>
            <person name="Wang L."/>
            <person name="Zhu T."/>
            <person name="Rodriguez J.C."/>
            <person name="Deal K.R."/>
            <person name="Dubcovsky J."/>
            <person name="McGuire P.E."/>
            <person name="Lux T."/>
            <person name="Spannagl M."/>
            <person name="Mayer K.F.X."/>
            <person name="Baldrich P."/>
            <person name="Meyers B.C."/>
            <person name="Huo N."/>
            <person name="Gu Y.Q."/>
            <person name="Zhou H."/>
            <person name="Devos K.M."/>
            <person name="Bennetzen J.L."/>
            <person name="Unver T."/>
            <person name="Budak H."/>
            <person name="Gulick P.J."/>
            <person name="Galiba G."/>
            <person name="Kalapos B."/>
            <person name="Nelson D.R."/>
            <person name="Li P."/>
            <person name="You F.M."/>
            <person name="Luo M.C."/>
            <person name="Dvorak J."/>
        </authorList>
    </citation>
    <scope>NUCLEOTIDE SEQUENCE [LARGE SCALE GENOMIC DNA]</scope>
    <source>
        <strain evidence="2">cv. AL8/78</strain>
    </source>
</reference>
<reference evidence="2" key="4">
    <citation type="submission" date="2019-03" db="UniProtKB">
        <authorList>
            <consortium name="EnsemblPlants"/>
        </authorList>
    </citation>
    <scope>IDENTIFICATION</scope>
</reference>
<organism evidence="2 3">
    <name type="scientific">Aegilops tauschii subsp. strangulata</name>
    <name type="common">Goatgrass</name>
    <dbReference type="NCBI Taxonomy" id="200361"/>
    <lineage>
        <taxon>Eukaryota</taxon>
        <taxon>Viridiplantae</taxon>
        <taxon>Streptophyta</taxon>
        <taxon>Embryophyta</taxon>
        <taxon>Tracheophyta</taxon>
        <taxon>Spermatophyta</taxon>
        <taxon>Magnoliopsida</taxon>
        <taxon>Liliopsida</taxon>
        <taxon>Poales</taxon>
        <taxon>Poaceae</taxon>
        <taxon>BOP clade</taxon>
        <taxon>Pooideae</taxon>
        <taxon>Triticodae</taxon>
        <taxon>Triticeae</taxon>
        <taxon>Triticinae</taxon>
        <taxon>Aegilops</taxon>
    </lineage>
</organism>
<name>A0A453H1K0_AEGTS</name>
<evidence type="ECO:0000256" key="1">
    <source>
        <dbReference type="SAM" id="MobiDB-lite"/>
    </source>
</evidence>
<evidence type="ECO:0000313" key="2">
    <source>
        <dbReference type="EnsemblPlants" id="AET4Gv20028700.1"/>
    </source>
</evidence>
<keyword evidence="3" id="KW-1185">Reference proteome</keyword>
<dbReference type="Gramene" id="AET4Gv20028700.1">
    <property type="protein sequence ID" value="AET4Gv20028700.1"/>
    <property type="gene ID" value="AET4Gv20028700"/>
</dbReference>
<reference evidence="3" key="1">
    <citation type="journal article" date="2014" name="Science">
        <title>Ancient hybridizations among the ancestral genomes of bread wheat.</title>
        <authorList>
            <consortium name="International Wheat Genome Sequencing Consortium,"/>
            <person name="Marcussen T."/>
            <person name="Sandve S.R."/>
            <person name="Heier L."/>
            <person name="Spannagl M."/>
            <person name="Pfeifer M."/>
            <person name="Jakobsen K.S."/>
            <person name="Wulff B.B."/>
            <person name="Steuernagel B."/>
            <person name="Mayer K.F."/>
            <person name="Olsen O.A."/>
        </authorList>
    </citation>
    <scope>NUCLEOTIDE SEQUENCE [LARGE SCALE GENOMIC DNA]</scope>
    <source>
        <strain evidence="3">cv. AL8/78</strain>
    </source>
</reference>
<protein>
    <submittedName>
        <fullName evidence="2">Uncharacterized protein</fullName>
    </submittedName>
</protein>
<dbReference type="EnsemblPlants" id="AET4Gv20028700.1">
    <property type="protein sequence ID" value="AET4Gv20028700.1"/>
    <property type="gene ID" value="AET4Gv20028700"/>
</dbReference>
<reference evidence="3" key="2">
    <citation type="journal article" date="2017" name="Nat. Plants">
        <title>The Aegilops tauschii genome reveals multiple impacts of transposons.</title>
        <authorList>
            <person name="Zhao G."/>
            <person name="Zou C."/>
            <person name="Li K."/>
            <person name="Wang K."/>
            <person name="Li T."/>
            <person name="Gao L."/>
            <person name="Zhang X."/>
            <person name="Wang H."/>
            <person name="Yang Z."/>
            <person name="Liu X."/>
            <person name="Jiang W."/>
            <person name="Mao L."/>
            <person name="Kong X."/>
            <person name="Jiao Y."/>
            <person name="Jia J."/>
        </authorList>
    </citation>
    <scope>NUCLEOTIDE SEQUENCE [LARGE SCALE GENOMIC DNA]</scope>
    <source>
        <strain evidence="3">cv. AL8/78</strain>
    </source>
</reference>
<dbReference type="Proteomes" id="UP000015105">
    <property type="component" value="Chromosome 4D"/>
</dbReference>
<feature type="region of interest" description="Disordered" evidence="1">
    <location>
        <begin position="1"/>
        <end position="128"/>
    </location>
</feature>
<sequence>LLGSLRRATTSLPTSSSQSPSPVHGELRFPDARHGAAEKLKRARGGEKSSLARTHELPLPSPPSSPEQPLAGSPPQIHPPCRPPPRGPASPPAGHPNGPPQAAQLGRHRPHRRGVVAVAAAPPPPPHGDPAALACAISAQASAVLAVMRRGLRHP</sequence>
<reference evidence="2" key="3">
    <citation type="journal article" date="2017" name="Nature">
        <title>Genome sequence of the progenitor of the wheat D genome Aegilops tauschii.</title>
        <authorList>
            <person name="Luo M.C."/>
            <person name="Gu Y.Q."/>
            <person name="Puiu D."/>
            <person name="Wang H."/>
            <person name="Twardziok S.O."/>
            <person name="Deal K.R."/>
            <person name="Huo N."/>
            <person name="Zhu T."/>
            <person name="Wang L."/>
            <person name="Wang Y."/>
            <person name="McGuire P.E."/>
            <person name="Liu S."/>
            <person name="Long H."/>
            <person name="Ramasamy R.K."/>
            <person name="Rodriguez J.C."/>
            <person name="Van S.L."/>
            <person name="Yuan L."/>
            <person name="Wang Z."/>
            <person name="Xia Z."/>
            <person name="Xiao L."/>
            <person name="Anderson O.D."/>
            <person name="Ouyang S."/>
            <person name="Liang Y."/>
            <person name="Zimin A.V."/>
            <person name="Pertea G."/>
            <person name="Qi P."/>
            <person name="Bennetzen J.L."/>
            <person name="Dai X."/>
            <person name="Dawson M.W."/>
            <person name="Muller H.G."/>
            <person name="Kugler K."/>
            <person name="Rivarola-Duarte L."/>
            <person name="Spannagl M."/>
            <person name="Mayer K.F.X."/>
            <person name="Lu F.H."/>
            <person name="Bevan M.W."/>
            <person name="Leroy P."/>
            <person name="Li P."/>
            <person name="You F.M."/>
            <person name="Sun Q."/>
            <person name="Liu Z."/>
            <person name="Lyons E."/>
            <person name="Wicker T."/>
            <person name="Salzberg S.L."/>
            <person name="Devos K.M."/>
            <person name="Dvorak J."/>
        </authorList>
    </citation>
    <scope>NUCLEOTIDE SEQUENCE [LARGE SCALE GENOMIC DNA]</scope>
    <source>
        <strain evidence="2">cv. AL8/78</strain>
    </source>
</reference>